<sequence length="370" mass="40570">MRQLVLHVGSIKTGSTSAQTTFAASRERLAAHGVHYASISRNHGAVSRVIRATRRNGFPGEADLAGVRAQEASDFTLMERAAAEAATVKSGTYMFSSEALLTHSARNVALLKSIVDRLFPDFAVSVLVYIRHPLSYTISRGQNEIKLGTDTTALIEERGYDGELRVGVERYAEVFGRDAMIVRSYDAVIADGRSVQEDMLEAIGHPGAAEGLVIERSNESISMNAALVADIVNPALAERGIRVDANVRRAKKQLLSEIAGPRFAFSRAALDAVRGPCRTEAAWFAEAYGLALSEPKVVVREDIADKLMPADEIADHADRVLERISAVRQAVAKRKAKKARGRKPRREQKKEPDPSGNFFAKLIKRFRFSR</sequence>
<dbReference type="OrthoDB" id="7540582at2"/>
<evidence type="ECO:0000313" key="3">
    <source>
        <dbReference type="Proteomes" id="UP000249590"/>
    </source>
</evidence>
<dbReference type="RefSeq" id="WP_111341409.1">
    <property type="nucleotide sequence ID" value="NZ_QHHQ01000001.1"/>
</dbReference>
<name>A0A8B2NW50_9HYPH</name>
<evidence type="ECO:0000256" key="1">
    <source>
        <dbReference type="SAM" id="MobiDB-lite"/>
    </source>
</evidence>
<feature type="compositionally biased region" description="Basic residues" evidence="1">
    <location>
        <begin position="332"/>
        <end position="347"/>
    </location>
</feature>
<comment type="caution">
    <text evidence="2">The sequence shown here is derived from an EMBL/GenBank/DDBJ whole genome shotgun (WGS) entry which is preliminary data.</text>
</comment>
<keyword evidence="3" id="KW-1185">Reference proteome</keyword>
<organism evidence="2 3">
    <name type="scientific">Acuticoccus sediminis</name>
    <dbReference type="NCBI Taxonomy" id="2184697"/>
    <lineage>
        <taxon>Bacteria</taxon>
        <taxon>Pseudomonadati</taxon>
        <taxon>Pseudomonadota</taxon>
        <taxon>Alphaproteobacteria</taxon>
        <taxon>Hyphomicrobiales</taxon>
        <taxon>Amorphaceae</taxon>
        <taxon>Acuticoccus</taxon>
    </lineage>
</organism>
<dbReference type="AlphaFoldDB" id="A0A8B2NW50"/>
<accession>A0A8B2NW50</accession>
<evidence type="ECO:0000313" key="2">
    <source>
        <dbReference type="EMBL" id="RAI03071.1"/>
    </source>
</evidence>
<dbReference type="Proteomes" id="UP000249590">
    <property type="component" value="Unassembled WGS sequence"/>
</dbReference>
<protein>
    <recommendedName>
        <fullName evidence="4">Sulfotransferase family protein</fullName>
    </recommendedName>
</protein>
<gene>
    <name evidence="2" type="ORF">DLJ53_00590</name>
</gene>
<dbReference type="Gene3D" id="3.40.50.300">
    <property type="entry name" value="P-loop containing nucleotide triphosphate hydrolases"/>
    <property type="match status" value="1"/>
</dbReference>
<evidence type="ECO:0008006" key="4">
    <source>
        <dbReference type="Google" id="ProtNLM"/>
    </source>
</evidence>
<proteinExistence type="predicted"/>
<dbReference type="SUPFAM" id="SSF52540">
    <property type="entry name" value="P-loop containing nucleoside triphosphate hydrolases"/>
    <property type="match status" value="1"/>
</dbReference>
<dbReference type="InterPro" id="IPR027417">
    <property type="entry name" value="P-loop_NTPase"/>
</dbReference>
<dbReference type="EMBL" id="QHHQ01000001">
    <property type="protein sequence ID" value="RAI03071.1"/>
    <property type="molecule type" value="Genomic_DNA"/>
</dbReference>
<reference evidence="2 3" key="1">
    <citation type="submission" date="2018-05" db="EMBL/GenBank/DDBJ databases">
        <title>Acuticoccus sediminis sp. nov., isolated from deep-sea sediment of Indian Ocean.</title>
        <authorList>
            <person name="Liu X."/>
            <person name="Lai Q."/>
            <person name="Du Y."/>
            <person name="Sun F."/>
            <person name="Zhang X."/>
            <person name="Wang S."/>
            <person name="Shao Z."/>
        </authorList>
    </citation>
    <scope>NUCLEOTIDE SEQUENCE [LARGE SCALE GENOMIC DNA]</scope>
    <source>
        <strain evidence="2 3">PTG4-2</strain>
    </source>
</reference>
<feature type="region of interest" description="Disordered" evidence="1">
    <location>
        <begin position="332"/>
        <end position="357"/>
    </location>
</feature>